<keyword evidence="2" id="KW-1185">Reference proteome</keyword>
<evidence type="ECO:0000313" key="1">
    <source>
        <dbReference type="EMBL" id="KAI4369883.1"/>
    </source>
</evidence>
<evidence type="ECO:0000313" key="2">
    <source>
        <dbReference type="Proteomes" id="UP001057402"/>
    </source>
</evidence>
<comment type="caution">
    <text evidence="1">The sequence shown here is derived from an EMBL/GenBank/DDBJ whole genome shotgun (WGS) entry which is preliminary data.</text>
</comment>
<gene>
    <name evidence="1" type="ORF">MLD38_018279</name>
</gene>
<organism evidence="1 2">
    <name type="scientific">Melastoma candidum</name>
    <dbReference type="NCBI Taxonomy" id="119954"/>
    <lineage>
        <taxon>Eukaryota</taxon>
        <taxon>Viridiplantae</taxon>
        <taxon>Streptophyta</taxon>
        <taxon>Embryophyta</taxon>
        <taxon>Tracheophyta</taxon>
        <taxon>Spermatophyta</taxon>
        <taxon>Magnoliopsida</taxon>
        <taxon>eudicotyledons</taxon>
        <taxon>Gunneridae</taxon>
        <taxon>Pentapetalae</taxon>
        <taxon>rosids</taxon>
        <taxon>malvids</taxon>
        <taxon>Myrtales</taxon>
        <taxon>Melastomataceae</taxon>
        <taxon>Melastomatoideae</taxon>
        <taxon>Melastomateae</taxon>
        <taxon>Melastoma</taxon>
    </lineage>
</organism>
<reference evidence="2" key="1">
    <citation type="journal article" date="2023" name="Front. Plant Sci.">
        <title>Chromosomal-level genome assembly of Melastoma candidum provides insights into trichome evolution.</title>
        <authorList>
            <person name="Zhong Y."/>
            <person name="Wu W."/>
            <person name="Sun C."/>
            <person name="Zou P."/>
            <person name="Liu Y."/>
            <person name="Dai S."/>
            <person name="Zhou R."/>
        </authorList>
    </citation>
    <scope>NUCLEOTIDE SEQUENCE [LARGE SCALE GENOMIC DNA]</scope>
</reference>
<proteinExistence type="predicted"/>
<dbReference type="Proteomes" id="UP001057402">
    <property type="component" value="Chromosome 5"/>
</dbReference>
<name>A0ACB9QT89_9MYRT</name>
<protein>
    <submittedName>
        <fullName evidence="1">Uncharacterized protein</fullName>
    </submittedName>
</protein>
<dbReference type="EMBL" id="CM042884">
    <property type="protein sequence ID" value="KAI4369883.1"/>
    <property type="molecule type" value="Genomic_DNA"/>
</dbReference>
<sequence length="135" mass="14865">MTKEATQKSGPPKIVASVTAFKLAEQWVNNMSKVEMDPPKNIESEGRPSRLGLGAKFTPQLRTKPSNDPVEKRLYSQLEARKRKAAKESEELSLPARDTGNESGSEGEPESRAASFSKKRAPTTVVTSLTKKKHK</sequence>
<accession>A0ACB9QT89</accession>